<dbReference type="Pfam" id="PF13505">
    <property type="entry name" value="OMP_b-brl"/>
    <property type="match status" value="1"/>
</dbReference>
<gene>
    <name evidence="5" type="ORF">H8N03_17625</name>
</gene>
<keyword evidence="6" id="KW-1185">Reference proteome</keyword>
<name>A0A923MV63_9BURK</name>
<proteinExistence type="predicted"/>
<feature type="domain" description="Outer membrane protein beta-barrel" evidence="4">
    <location>
        <begin position="9"/>
        <end position="186"/>
    </location>
</feature>
<dbReference type="EMBL" id="JACORT010000007">
    <property type="protein sequence ID" value="MBC5784774.1"/>
    <property type="molecule type" value="Genomic_DNA"/>
</dbReference>
<evidence type="ECO:0000313" key="5">
    <source>
        <dbReference type="EMBL" id="MBC5784774.1"/>
    </source>
</evidence>
<protein>
    <submittedName>
        <fullName evidence="5">Porin family protein</fullName>
    </submittedName>
</protein>
<dbReference type="GO" id="GO:0009279">
    <property type="term" value="C:cell outer membrane"/>
    <property type="evidence" value="ECO:0007669"/>
    <property type="project" value="UniProtKB-SubCell"/>
</dbReference>
<dbReference type="SUPFAM" id="SSF56925">
    <property type="entry name" value="OMPA-like"/>
    <property type="match status" value="1"/>
</dbReference>
<sequence>MKRLTLAAAAALVAMGSAHAQMMMPSASQVYGELGYTWLKIDAAGTSGRPSAIRGILGWEFHPMFAGEFMLAGGVNDDNKGVSVNGVPTNVEFELKNMYGLFLKPRYLVQQAELFARLGYAHTKVRAASTNNNLIQGQDQSDNDFAWGIGANYRFNPRMYVGLDWMRYSNQSGHKVDGLTLGFGYHW</sequence>
<evidence type="ECO:0000256" key="3">
    <source>
        <dbReference type="SAM" id="SignalP"/>
    </source>
</evidence>
<feature type="chain" id="PRO_5038013572" evidence="3">
    <location>
        <begin position="21"/>
        <end position="187"/>
    </location>
</feature>
<evidence type="ECO:0000313" key="6">
    <source>
        <dbReference type="Proteomes" id="UP000608513"/>
    </source>
</evidence>
<dbReference type="Proteomes" id="UP000608513">
    <property type="component" value="Unassembled WGS sequence"/>
</dbReference>
<dbReference type="AlphaFoldDB" id="A0A923MV63"/>
<dbReference type="InterPro" id="IPR027385">
    <property type="entry name" value="Beta-barrel_OMP"/>
</dbReference>
<comment type="caution">
    <text evidence="5">The sequence shown here is derived from an EMBL/GenBank/DDBJ whole genome shotgun (WGS) entry which is preliminary data.</text>
</comment>
<evidence type="ECO:0000259" key="4">
    <source>
        <dbReference type="Pfam" id="PF13505"/>
    </source>
</evidence>
<keyword evidence="2 3" id="KW-0732">Signal</keyword>
<reference evidence="5" key="1">
    <citation type="submission" date="2020-08" db="EMBL/GenBank/DDBJ databases">
        <title>Ramlibacter sp. USB13 16S ribosomal RNA gene genome sequencing and assembly.</title>
        <authorList>
            <person name="Kang M."/>
        </authorList>
    </citation>
    <scope>NUCLEOTIDE SEQUENCE</scope>
    <source>
        <strain evidence="5">USB13</strain>
    </source>
</reference>
<feature type="signal peptide" evidence="3">
    <location>
        <begin position="1"/>
        <end position="20"/>
    </location>
</feature>
<organism evidence="5 6">
    <name type="scientific">Ramlibacter cellulosilyticus</name>
    <dbReference type="NCBI Taxonomy" id="2764187"/>
    <lineage>
        <taxon>Bacteria</taxon>
        <taxon>Pseudomonadati</taxon>
        <taxon>Pseudomonadota</taxon>
        <taxon>Betaproteobacteria</taxon>
        <taxon>Burkholderiales</taxon>
        <taxon>Comamonadaceae</taxon>
        <taxon>Ramlibacter</taxon>
    </lineage>
</organism>
<evidence type="ECO:0000256" key="1">
    <source>
        <dbReference type="ARBA" id="ARBA00004442"/>
    </source>
</evidence>
<dbReference type="InterPro" id="IPR011250">
    <property type="entry name" value="OMP/PagP_B-barrel"/>
</dbReference>
<accession>A0A923MV63</accession>
<dbReference type="RefSeq" id="WP_187077510.1">
    <property type="nucleotide sequence ID" value="NZ_JACORT010000007.1"/>
</dbReference>
<comment type="subcellular location">
    <subcellularLocation>
        <location evidence="1">Cell outer membrane</location>
    </subcellularLocation>
</comment>
<evidence type="ECO:0000256" key="2">
    <source>
        <dbReference type="ARBA" id="ARBA00022729"/>
    </source>
</evidence>
<dbReference type="Gene3D" id="2.40.160.20">
    <property type="match status" value="1"/>
</dbReference>